<reference evidence="1" key="1">
    <citation type="submission" date="2021-12" db="EMBL/GenBank/DDBJ databases">
        <authorList>
            <person name="King R."/>
        </authorList>
    </citation>
    <scope>NUCLEOTIDE SEQUENCE</scope>
</reference>
<dbReference type="AlphaFoldDB" id="A0A9P0AIS1"/>
<dbReference type="Proteomes" id="UP001152759">
    <property type="component" value="Chromosome 7"/>
</dbReference>
<proteinExistence type="predicted"/>
<sequence>MNNGWVDMERWRKIKESVSYYFNVCMCCKKPSETRDPQSNASASSNERDFHARELTSTPLLSHLSFPFSRNSPISQSYVRPAGEVSLIFRRSIFNFIDNRLEGKERFSISLCHTIKVLHQNVKVKCCDWFKSSNKPITTPDLDILMAGFDSVTQATAIDEKIRAWS</sequence>
<accession>A0A9P0AIS1</accession>
<dbReference type="EMBL" id="OU963868">
    <property type="protein sequence ID" value="CAH0392701.1"/>
    <property type="molecule type" value="Genomic_DNA"/>
</dbReference>
<evidence type="ECO:0000313" key="1">
    <source>
        <dbReference type="EMBL" id="CAH0392701.1"/>
    </source>
</evidence>
<organism evidence="1 2">
    <name type="scientific">Bemisia tabaci</name>
    <name type="common">Sweetpotato whitefly</name>
    <name type="synonym">Aleurodes tabaci</name>
    <dbReference type="NCBI Taxonomy" id="7038"/>
    <lineage>
        <taxon>Eukaryota</taxon>
        <taxon>Metazoa</taxon>
        <taxon>Ecdysozoa</taxon>
        <taxon>Arthropoda</taxon>
        <taxon>Hexapoda</taxon>
        <taxon>Insecta</taxon>
        <taxon>Pterygota</taxon>
        <taxon>Neoptera</taxon>
        <taxon>Paraneoptera</taxon>
        <taxon>Hemiptera</taxon>
        <taxon>Sternorrhyncha</taxon>
        <taxon>Aleyrodoidea</taxon>
        <taxon>Aleyrodidae</taxon>
        <taxon>Aleyrodinae</taxon>
        <taxon>Bemisia</taxon>
    </lineage>
</organism>
<keyword evidence="2" id="KW-1185">Reference proteome</keyword>
<gene>
    <name evidence="1" type="ORF">BEMITA_LOCUS11183</name>
</gene>
<protein>
    <submittedName>
        <fullName evidence="1">Uncharacterized protein</fullName>
    </submittedName>
</protein>
<evidence type="ECO:0000313" key="2">
    <source>
        <dbReference type="Proteomes" id="UP001152759"/>
    </source>
</evidence>
<name>A0A9P0AIS1_BEMTA</name>